<dbReference type="AlphaFoldDB" id="A0ABD1EWP7"/>
<evidence type="ECO:0000256" key="2">
    <source>
        <dbReference type="ARBA" id="ARBA00022475"/>
    </source>
</evidence>
<feature type="transmembrane region" description="Helical" evidence="8">
    <location>
        <begin position="62"/>
        <end position="82"/>
    </location>
</feature>
<keyword evidence="5 8" id="KW-0472">Membrane</keyword>
<comment type="function">
    <text evidence="8">Gustatory receptor which mediates acceptance or avoidance behavior, depending on its substrates.</text>
</comment>
<organism evidence="9 10">
    <name type="scientific">Hypothenemus hampei</name>
    <name type="common">Coffee berry borer</name>
    <dbReference type="NCBI Taxonomy" id="57062"/>
    <lineage>
        <taxon>Eukaryota</taxon>
        <taxon>Metazoa</taxon>
        <taxon>Ecdysozoa</taxon>
        <taxon>Arthropoda</taxon>
        <taxon>Hexapoda</taxon>
        <taxon>Insecta</taxon>
        <taxon>Pterygota</taxon>
        <taxon>Neoptera</taxon>
        <taxon>Endopterygota</taxon>
        <taxon>Coleoptera</taxon>
        <taxon>Polyphaga</taxon>
        <taxon>Cucujiformia</taxon>
        <taxon>Curculionidae</taxon>
        <taxon>Scolytinae</taxon>
        <taxon>Hypothenemus</taxon>
    </lineage>
</organism>
<feature type="transmembrane region" description="Helical" evidence="8">
    <location>
        <begin position="247"/>
        <end position="269"/>
    </location>
</feature>
<comment type="caution">
    <text evidence="8">Lacks conserved residue(s) required for the propagation of feature annotation.</text>
</comment>
<evidence type="ECO:0000256" key="8">
    <source>
        <dbReference type="RuleBase" id="RU363108"/>
    </source>
</evidence>
<feature type="transmembrane region" description="Helical" evidence="8">
    <location>
        <begin position="33"/>
        <end position="50"/>
    </location>
</feature>
<keyword evidence="6 8" id="KW-0675">Receptor</keyword>
<dbReference type="GO" id="GO:0005886">
    <property type="term" value="C:plasma membrane"/>
    <property type="evidence" value="ECO:0007669"/>
    <property type="project" value="UniProtKB-SubCell"/>
</dbReference>
<dbReference type="InterPro" id="IPR013604">
    <property type="entry name" value="7TM_chemorcpt"/>
</dbReference>
<gene>
    <name evidence="9" type="ORF">ABEB36_004898</name>
</gene>
<comment type="caution">
    <text evidence="9">The sequence shown here is derived from an EMBL/GenBank/DDBJ whole genome shotgun (WGS) entry which is preliminary data.</text>
</comment>
<evidence type="ECO:0000256" key="6">
    <source>
        <dbReference type="ARBA" id="ARBA00023170"/>
    </source>
</evidence>
<dbReference type="EMBL" id="JBDJPC010000004">
    <property type="protein sequence ID" value="KAL1505303.1"/>
    <property type="molecule type" value="Genomic_DNA"/>
</dbReference>
<feature type="transmembrane region" description="Helical" evidence="8">
    <location>
        <begin position="372"/>
        <end position="394"/>
    </location>
</feature>
<proteinExistence type="inferred from homology"/>
<feature type="transmembrane region" description="Helical" evidence="8">
    <location>
        <begin position="281"/>
        <end position="301"/>
    </location>
</feature>
<keyword evidence="7 8" id="KW-0807">Transducer</keyword>
<dbReference type="PANTHER" id="PTHR21143">
    <property type="entry name" value="INVERTEBRATE GUSTATORY RECEPTOR"/>
    <property type="match status" value="1"/>
</dbReference>
<reference evidence="9 10" key="1">
    <citation type="submission" date="2024-05" db="EMBL/GenBank/DDBJ databases">
        <title>Genetic variation in Jamaican populations of the coffee berry borer (Hypothenemus hampei).</title>
        <authorList>
            <person name="Errbii M."/>
            <person name="Myrie A."/>
        </authorList>
    </citation>
    <scope>NUCLEOTIDE SEQUENCE [LARGE SCALE GENOMIC DNA]</scope>
    <source>
        <strain evidence="9">JA-Hopewell-2020-01-JO</strain>
        <tissue evidence="9">Whole body</tissue>
    </source>
</reference>
<evidence type="ECO:0000256" key="5">
    <source>
        <dbReference type="ARBA" id="ARBA00023136"/>
    </source>
</evidence>
<protein>
    <recommendedName>
        <fullName evidence="8">Gustatory receptor</fullName>
    </recommendedName>
</protein>
<comment type="similarity">
    <text evidence="8">Belongs to the insect chemoreceptor superfamily. Gustatory receptor (GR) family.</text>
</comment>
<feature type="transmembrane region" description="Helical" evidence="8">
    <location>
        <begin position="115"/>
        <end position="138"/>
    </location>
</feature>
<keyword evidence="3 8" id="KW-0812">Transmembrane</keyword>
<evidence type="ECO:0000256" key="3">
    <source>
        <dbReference type="ARBA" id="ARBA00022692"/>
    </source>
</evidence>
<accession>A0ABD1EWP7</accession>
<keyword evidence="2 8" id="KW-1003">Cell membrane</keyword>
<name>A0ABD1EWP7_HYPHA</name>
<evidence type="ECO:0000256" key="1">
    <source>
        <dbReference type="ARBA" id="ARBA00004651"/>
    </source>
</evidence>
<sequence length="398" mass="45633">MRRSPYKRSVNGVHSIGLKLTVLCQWAWIRKTYIMLGIGFMVFSYAYVAYRKIYHPAVNTNNIILVLDLVSLLILSVGNIIGTFTMSTYKQHEDLYIKVIDYISSKPEANVKFGIMSYTFWILSNLALVLNAYLFTTYGSFHDYLLYGLRDVHMCLMTMLTLTVAEITHALKEMFLDIQQKLSKACDHFLKDYPHKTLFVLKTLATIQQKEEELTTFSNRLRRIIIDHNTLCQNVDEFNTAVGLSNLIIVVAVVISIIWPITIFIQYNLPNLIHKNDGLDILEISAHILWILLTITQAIHITKTGYKLTKSGRNIAIYCYRILQRIQHTDEAVFVVWHKNMDEIRCLLTLLAKQADTRCPILSAYGLFSINLGILGAMATNATAFIIIVVQFILNNKH</sequence>
<keyword evidence="10" id="KW-1185">Reference proteome</keyword>
<dbReference type="Pfam" id="PF08395">
    <property type="entry name" value="7tm_7"/>
    <property type="match status" value="1"/>
</dbReference>
<keyword evidence="4 8" id="KW-1133">Transmembrane helix</keyword>
<dbReference type="PANTHER" id="PTHR21143:SF104">
    <property type="entry name" value="GUSTATORY RECEPTOR 8A-RELATED"/>
    <property type="match status" value="1"/>
</dbReference>
<dbReference type="Proteomes" id="UP001566132">
    <property type="component" value="Unassembled WGS sequence"/>
</dbReference>
<dbReference type="GO" id="GO:0007165">
    <property type="term" value="P:signal transduction"/>
    <property type="evidence" value="ECO:0007669"/>
    <property type="project" value="UniProtKB-KW"/>
</dbReference>
<evidence type="ECO:0000256" key="4">
    <source>
        <dbReference type="ARBA" id="ARBA00022989"/>
    </source>
</evidence>
<evidence type="ECO:0000313" key="10">
    <source>
        <dbReference type="Proteomes" id="UP001566132"/>
    </source>
</evidence>
<comment type="subcellular location">
    <subcellularLocation>
        <location evidence="1 8">Cell membrane</location>
        <topology evidence="1 8">Multi-pass membrane protein</topology>
    </subcellularLocation>
</comment>
<evidence type="ECO:0000313" key="9">
    <source>
        <dbReference type="EMBL" id="KAL1505303.1"/>
    </source>
</evidence>
<evidence type="ECO:0000256" key="7">
    <source>
        <dbReference type="ARBA" id="ARBA00023224"/>
    </source>
</evidence>